<sequence length="113" mass="12951">MGWFEQLGWLFEECLVVPESQEDAQRPYGGFGRSARVDFPEIKSKVRLKIFLEEDKGNLSSWLDEEDDKGGVVFGQGVAAHDRPWVPRVVRESWDEVRVSIDCVFEAHGSNEH</sequence>
<proteinExistence type="predicted"/>
<name>A0A2I0IJ14_PUNGR</name>
<gene>
    <name evidence="1" type="ORF">CRG98_035899</name>
</gene>
<protein>
    <submittedName>
        <fullName evidence="1">Uncharacterized protein</fullName>
    </submittedName>
</protein>
<dbReference type="AlphaFoldDB" id="A0A2I0IJ14"/>
<evidence type="ECO:0000313" key="2">
    <source>
        <dbReference type="Proteomes" id="UP000233551"/>
    </source>
</evidence>
<keyword evidence="2" id="KW-1185">Reference proteome</keyword>
<reference evidence="1 2" key="1">
    <citation type="submission" date="2017-11" db="EMBL/GenBank/DDBJ databases">
        <title>De-novo sequencing of pomegranate (Punica granatum L.) genome.</title>
        <authorList>
            <person name="Akparov Z."/>
            <person name="Amiraslanov A."/>
            <person name="Hajiyeva S."/>
            <person name="Abbasov M."/>
            <person name="Kaur K."/>
            <person name="Hamwieh A."/>
            <person name="Solovyev V."/>
            <person name="Salamov A."/>
            <person name="Braich B."/>
            <person name="Kosarev P."/>
            <person name="Mahmoud A."/>
            <person name="Hajiyev E."/>
            <person name="Babayeva S."/>
            <person name="Izzatullayeva V."/>
            <person name="Mammadov A."/>
            <person name="Mammadov A."/>
            <person name="Sharifova S."/>
            <person name="Ojaghi J."/>
            <person name="Eynullazada K."/>
            <person name="Bayramov B."/>
            <person name="Abdulazimova A."/>
            <person name="Shahmuradov I."/>
        </authorList>
    </citation>
    <scope>NUCLEOTIDE SEQUENCE [LARGE SCALE GENOMIC DNA]</scope>
    <source>
        <strain evidence="2">cv. AG2017</strain>
        <tissue evidence="1">Leaf</tissue>
    </source>
</reference>
<comment type="caution">
    <text evidence="1">The sequence shown here is derived from an EMBL/GenBank/DDBJ whole genome shotgun (WGS) entry which is preliminary data.</text>
</comment>
<evidence type="ECO:0000313" key="1">
    <source>
        <dbReference type="EMBL" id="PKI43700.1"/>
    </source>
</evidence>
<dbReference type="EMBL" id="PGOL01002996">
    <property type="protein sequence ID" value="PKI43700.1"/>
    <property type="molecule type" value="Genomic_DNA"/>
</dbReference>
<dbReference type="Proteomes" id="UP000233551">
    <property type="component" value="Unassembled WGS sequence"/>
</dbReference>
<accession>A0A2I0IJ14</accession>
<organism evidence="1 2">
    <name type="scientific">Punica granatum</name>
    <name type="common">Pomegranate</name>
    <dbReference type="NCBI Taxonomy" id="22663"/>
    <lineage>
        <taxon>Eukaryota</taxon>
        <taxon>Viridiplantae</taxon>
        <taxon>Streptophyta</taxon>
        <taxon>Embryophyta</taxon>
        <taxon>Tracheophyta</taxon>
        <taxon>Spermatophyta</taxon>
        <taxon>Magnoliopsida</taxon>
        <taxon>eudicotyledons</taxon>
        <taxon>Gunneridae</taxon>
        <taxon>Pentapetalae</taxon>
        <taxon>rosids</taxon>
        <taxon>malvids</taxon>
        <taxon>Myrtales</taxon>
        <taxon>Lythraceae</taxon>
        <taxon>Punica</taxon>
    </lineage>
</organism>